<name>A0ABR3B2A0_PHYBL</name>
<evidence type="ECO:0000313" key="2">
    <source>
        <dbReference type="Proteomes" id="UP001448207"/>
    </source>
</evidence>
<accession>A0ABR3B2A0</accession>
<comment type="caution">
    <text evidence="1">The sequence shown here is derived from an EMBL/GenBank/DDBJ whole genome shotgun (WGS) entry which is preliminary data.</text>
</comment>
<dbReference type="Proteomes" id="UP001448207">
    <property type="component" value="Unassembled WGS sequence"/>
</dbReference>
<protein>
    <submittedName>
        <fullName evidence="1">Uncharacterized protein</fullName>
    </submittedName>
</protein>
<keyword evidence="2" id="KW-1185">Reference proteome</keyword>
<dbReference type="EMBL" id="JBCLYO010000006">
    <property type="protein sequence ID" value="KAL0087673.1"/>
    <property type="molecule type" value="Genomic_DNA"/>
</dbReference>
<organism evidence="1 2">
    <name type="scientific">Phycomyces blakesleeanus</name>
    <dbReference type="NCBI Taxonomy" id="4837"/>
    <lineage>
        <taxon>Eukaryota</taxon>
        <taxon>Fungi</taxon>
        <taxon>Fungi incertae sedis</taxon>
        <taxon>Mucoromycota</taxon>
        <taxon>Mucoromycotina</taxon>
        <taxon>Mucoromycetes</taxon>
        <taxon>Mucorales</taxon>
        <taxon>Phycomycetaceae</taxon>
        <taxon>Phycomyces</taxon>
    </lineage>
</organism>
<gene>
    <name evidence="1" type="ORF">J3Q64DRAFT_1697451</name>
</gene>
<reference evidence="1 2" key="1">
    <citation type="submission" date="2024-04" db="EMBL/GenBank/DDBJ databases">
        <title>Symmetric and asymmetric DNA N6-adenine methylation regulates different biological responses in Mucorales.</title>
        <authorList>
            <consortium name="Lawrence Berkeley National Laboratory"/>
            <person name="Lax C."/>
            <person name="Mondo S.J."/>
            <person name="Osorio-Concepcion M."/>
            <person name="Muszewska A."/>
            <person name="Corrochano-Luque M."/>
            <person name="Gutierrez G."/>
            <person name="Riley R."/>
            <person name="Lipzen A."/>
            <person name="Guo J."/>
            <person name="Hundley H."/>
            <person name="Amirebrahimi M."/>
            <person name="Ng V."/>
            <person name="Lorenzo-Gutierrez D."/>
            <person name="Binder U."/>
            <person name="Yang J."/>
            <person name="Song Y."/>
            <person name="Canovas D."/>
            <person name="Navarro E."/>
            <person name="Freitag M."/>
            <person name="Gabaldon T."/>
            <person name="Grigoriev I.V."/>
            <person name="Corrochano L.M."/>
            <person name="Nicolas F.E."/>
            <person name="Garre V."/>
        </authorList>
    </citation>
    <scope>NUCLEOTIDE SEQUENCE [LARGE SCALE GENOMIC DNA]</scope>
    <source>
        <strain evidence="1 2">L51</strain>
    </source>
</reference>
<sequence length="104" mass="11579">MGSFSNALCLLHGQTCEKKTPLHEWVQPHLLTRDRMAKIESRAHDNVMRQTILGLVSNWVGSLWSTGSRTTGEPSGGLLSERQGGILGHSLLMSPLRRREDVFV</sequence>
<proteinExistence type="predicted"/>
<evidence type="ECO:0000313" key="1">
    <source>
        <dbReference type="EMBL" id="KAL0087673.1"/>
    </source>
</evidence>